<feature type="non-terminal residue" evidence="4">
    <location>
        <position position="394"/>
    </location>
</feature>
<dbReference type="SUPFAM" id="SSF52518">
    <property type="entry name" value="Thiamin diphosphate-binding fold (THDP-binding)"/>
    <property type="match status" value="1"/>
</dbReference>
<dbReference type="GO" id="GO:0009097">
    <property type="term" value="P:isoleucine biosynthetic process"/>
    <property type="evidence" value="ECO:0007669"/>
    <property type="project" value="TreeGrafter"/>
</dbReference>
<dbReference type="Pfam" id="PF02776">
    <property type="entry name" value="TPP_enzyme_N"/>
    <property type="match status" value="1"/>
</dbReference>
<gene>
    <name evidence="4" type="ORF">IAB07_02450</name>
</gene>
<feature type="domain" description="Thiamine pyrophosphate enzyme central" evidence="2">
    <location>
        <begin position="223"/>
        <end position="350"/>
    </location>
</feature>
<feature type="domain" description="Thiamine pyrophosphate enzyme N-terminal TPP-binding" evidence="3">
    <location>
        <begin position="52"/>
        <end position="135"/>
    </location>
</feature>
<dbReference type="InterPro" id="IPR029035">
    <property type="entry name" value="DHS-like_NAD/FAD-binding_dom"/>
</dbReference>
<evidence type="ECO:0000313" key="4">
    <source>
        <dbReference type="EMBL" id="HIU62613.1"/>
    </source>
</evidence>
<organism evidence="4 5">
    <name type="scientific">Candidatus Caccalectryoclostridium excrementigallinarum</name>
    <dbReference type="NCBI Taxonomy" id="2840710"/>
    <lineage>
        <taxon>Bacteria</taxon>
        <taxon>Bacillati</taxon>
        <taxon>Bacillota</taxon>
        <taxon>Clostridia</taxon>
        <taxon>Christensenellales</taxon>
        <taxon>Christensenellaceae</taxon>
        <taxon>Christensenellaceae incertae sedis</taxon>
        <taxon>Candidatus Caccalectryoclostridium</taxon>
    </lineage>
</organism>
<evidence type="ECO:0000259" key="2">
    <source>
        <dbReference type="Pfam" id="PF00205"/>
    </source>
</evidence>
<comment type="caution">
    <text evidence="4">The sequence shown here is derived from an EMBL/GenBank/DDBJ whole genome shotgun (WGS) entry which is preliminary data.</text>
</comment>
<evidence type="ECO:0000313" key="5">
    <source>
        <dbReference type="Proteomes" id="UP000824145"/>
    </source>
</evidence>
<proteinExistence type="inferred from homology"/>
<dbReference type="GO" id="GO:0000287">
    <property type="term" value="F:magnesium ion binding"/>
    <property type="evidence" value="ECO:0007669"/>
    <property type="project" value="InterPro"/>
</dbReference>
<dbReference type="CDD" id="cd07035">
    <property type="entry name" value="TPP_PYR_POX_like"/>
    <property type="match status" value="1"/>
</dbReference>
<dbReference type="InterPro" id="IPR029061">
    <property type="entry name" value="THDP-binding"/>
</dbReference>
<dbReference type="EMBL" id="DVNJ01000012">
    <property type="protein sequence ID" value="HIU62613.1"/>
    <property type="molecule type" value="Genomic_DNA"/>
</dbReference>
<dbReference type="GO" id="GO:0009099">
    <property type="term" value="P:L-valine biosynthetic process"/>
    <property type="evidence" value="ECO:0007669"/>
    <property type="project" value="TreeGrafter"/>
</dbReference>
<reference evidence="4" key="1">
    <citation type="submission" date="2020-10" db="EMBL/GenBank/DDBJ databases">
        <authorList>
            <person name="Gilroy R."/>
        </authorList>
    </citation>
    <scope>NUCLEOTIDE SEQUENCE</scope>
    <source>
        <strain evidence="4">9366</strain>
    </source>
</reference>
<dbReference type="InterPro" id="IPR012000">
    <property type="entry name" value="Thiamin_PyroP_enz_cen_dom"/>
</dbReference>
<dbReference type="AlphaFoldDB" id="A0A9D1MM61"/>
<sequence>MAKTIKLSLGEAIVRYLDNQYVSLDGREEKFVEGFFTIFGHGCVLGVGEALSMAKHSLKVYQGKNEQGMAHVAIAYAKQHNRRKILPCMSSIGPGAANMVTAAGTATANNIPLLLFCGDTFASRQPDPVLQQIEQLYSPTVTTNDAFRAVARFFDRVARPEQIMSALTGAMRTLTDPAHTGAAVIALPQDVQGETFDYPEEFFAKRVHKLTRPLPVKEELDEGVAAITAAKKPLLIVGGGVRYSEAGEAARAFCEEFNIPFAETQAGKSAIPSSHPLNAGGIGVTGNSAANELVRKCDLVIAVGTRFTDFTTGSKELFADKKVLTLNASSFHGGKLEAVKMTCDAKAGLEILKIALGDYKSAWGEEIEKARQGWKKEYKRLASLVINEESEGEI</sequence>
<dbReference type="InterPro" id="IPR045229">
    <property type="entry name" value="TPP_enz"/>
</dbReference>
<dbReference type="GO" id="GO:0030976">
    <property type="term" value="F:thiamine pyrophosphate binding"/>
    <property type="evidence" value="ECO:0007669"/>
    <property type="project" value="InterPro"/>
</dbReference>
<name>A0A9D1MM61_9FIRM</name>
<dbReference type="Gene3D" id="3.40.50.1220">
    <property type="entry name" value="TPP-binding domain"/>
    <property type="match status" value="1"/>
</dbReference>
<reference evidence="4" key="2">
    <citation type="journal article" date="2021" name="PeerJ">
        <title>Extensive microbial diversity within the chicken gut microbiome revealed by metagenomics and culture.</title>
        <authorList>
            <person name="Gilroy R."/>
            <person name="Ravi A."/>
            <person name="Getino M."/>
            <person name="Pursley I."/>
            <person name="Horton D.L."/>
            <person name="Alikhan N.F."/>
            <person name="Baker D."/>
            <person name="Gharbi K."/>
            <person name="Hall N."/>
            <person name="Watson M."/>
            <person name="Adriaenssens E.M."/>
            <person name="Foster-Nyarko E."/>
            <person name="Jarju S."/>
            <person name="Secka A."/>
            <person name="Antonio M."/>
            <person name="Oren A."/>
            <person name="Chaudhuri R.R."/>
            <person name="La Ragione R."/>
            <person name="Hildebrand F."/>
            <person name="Pallen M.J."/>
        </authorList>
    </citation>
    <scope>NUCLEOTIDE SEQUENCE</scope>
    <source>
        <strain evidence="4">9366</strain>
    </source>
</reference>
<dbReference type="GO" id="GO:0050660">
    <property type="term" value="F:flavin adenine dinucleotide binding"/>
    <property type="evidence" value="ECO:0007669"/>
    <property type="project" value="TreeGrafter"/>
</dbReference>
<dbReference type="Gene3D" id="3.40.50.970">
    <property type="match status" value="1"/>
</dbReference>
<dbReference type="InterPro" id="IPR012001">
    <property type="entry name" value="Thiamin_PyroP_enz_TPP-bd_dom"/>
</dbReference>
<dbReference type="PANTHER" id="PTHR18968">
    <property type="entry name" value="THIAMINE PYROPHOSPHATE ENZYMES"/>
    <property type="match status" value="1"/>
</dbReference>
<accession>A0A9D1MM61</accession>
<evidence type="ECO:0000256" key="1">
    <source>
        <dbReference type="ARBA" id="ARBA00007812"/>
    </source>
</evidence>
<dbReference type="GO" id="GO:0005948">
    <property type="term" value="C:acetolactate synthase complex"/>
    <property type="evidence" value="ECO:0007669"/>
    <property type="project" value="TreeGrafter"/>
</dbReference>
<dbReference type="GO" id="GO:0003984">
    <property type="term" value="F:acetolactate synthase activity"/>
    <property type="evidence" value="ECO:0007669"/>
    <property type="project" value="TreeGrafter"/>
</dbReference>
<dbReference type="Proteomes" id="UP000824145">
    <property type="component" value="Unassembled WGS sequence"/>
</dbReference>
<evidence type="ECO:0000259" key="3">
    <source>
        <dbReference type="Pfam" id="PF02776"/>
    </source>
</evidence>
<dbReference type="Pfam" id="PF00205">
    <property type="entry name" value="TPP_enzyme_M"/>
    <property type="match status" value="1"/>
</dbReference>
<dbReference type="SUPFAM" id="SSF52467">
    <property type="entry name" value="DHS-like NAD/FAD-binding domain"/>
    <property type="match status" value="1"/>
</dbReference>
<protein>
    <submittedName>
        <fullName evidence="4">3D-(3,5/4)-trihydroxycyclohexane-1,2-dione acylhydrolase (Decyclizing)</fullName>
    </submittedName>
</protein>
<comment type="similarity">
    <text evidence="1">Belongs to the TPP enzyme family.</text>
</comment>
<dbReference type="PANTHER" id="PTHR18968:SF9">
    <property type="entry name" value="3D-(3,5_4)-TRIHYDROXYCYCLOHEXANE-1,2-DIONE HYDROLASE"/>
    <property type="match status" value="1"/>
</dbReference>